<dbReference type="AlphaFoldDB" id="A0A8W8K3R4"/>
<accession>A0A8W8K3R4</accession>
<evidence type="ECO:0000313" key="12">
    <source>
        <dbReference type="Proteomes" id="UP000005408"/>
    </source>
</evidence>
<dbReference type="EnsemblMetazoa" id="G2230.3">
    <property type="protein sequence ID" value="G2230.3:cds"/>
    <property type="gene ID" value="G2230"/>
</dbReference>
<keyword evidence="12" id="KW-1185">Reference proteome</keyword>
<feature type="coiled-coil region" evidence="7">
    <location>
        <begin position="393"/>
        <end position="420"/>
    </location>
</feature>
<dbReference type="Proteomes" id="UP000005408">
    <property type="component" value="Unassembled WGS sequence"/>
</dbReference>
<comment type="similarity">
    <text evidence="2">Belongs to the chloride channel MCLC family.</text>
</comment>
<evidence type="ECO:0000256" key="5">
    <source>
        <dbReference type="ARBA" id="ARBA00022989"/>
    </source>
</evidence>
<evidence type="ECO:0000256" key="8">
    <source>
        <dbReference type="SAM" id="MobiDB-lite"/>
    </source>
</evidence>
<feature type="region of interest" description="Disordered" evidence="8">
    <location>
        <begin position="445"/>
        <end position="564"/>
    </location>
</feature>
<dbReference type="EnsemblMetazoa" id="G2230.1">
    <property type="protein sequence ID" value="G2230.1:cds"/>
    <property type="gene ID" value="G2230"/>
</dbReference>
<feature type="chain" id="PRO_5042431227" description="Chloride channel CLIC-like protein 1" evidence="10">
    <location>
        <begin position="22"/>
        <end position="564"/>
    </location>
</feature>
<evidence type="ECO:0000256" key="3">
    <source>
        <dbReference type="ARBA" id="ARBA00015571"/>
    </source>
</evidence>
<evidence type="ECO:0000256" key="1">
    <source>
        <dbReference type="ARBA" id="ARBA00004141"/>
    </source>
</evidence>
<evidence type="ECO:0000256" key="2">
    <source>
        <dbReference type="ARBA" id="ARBA00005944"/>
    </source>
</evidence>
<feature type="transmembrane region" description="Helical" evidence="9">
    <location>
        <begin position="346"/>
        <end position="368"/>
    </location>
</feature>
<dbReference type="OMA" id="NDGLNMS"/>
<organism evidence="11 12">
    <name type="scientific">Magallana gigas</name>
    <name type="common">Pacific oyster</name>
    <name type="synonym">Crassostrea gigas</name>
    <dbReference type="NCBI Taxonomy" id="29159"/>
    <lineage>
        <taxon>Eukaryota</taxon>
        <taxon>Metazoa</taxon>
        <taxon>Spiralia</taxon>
        <taxon>Lophotrochozoa</taxon>
        <taxon>Mollusca</taxon>
        <taxon>Bivalvia</taxon>
        <taxon>Autobranchia</taxon>
        <taxon>Pteriomorphia</taxon>
        <taxon>Ostreida</taxon>
        <taxon>Ostreoidea</taxon>
        <taxon>Ostreidae</taxon>
        <taxon>Magallana</taxon>
    </lineage>
</organism>
<dbReference type="InterPro" id="IPR009231">
    <property type="entry name" value="Chloride_chnl_CLIC-like"/>
</dbReference>
<keyword evidence="6 9" id="KW-0472">Membrane</keyword>
<dbReference type="OrthoDB" id="10037397at2759"/>
<dbReference type="PANTHER" id="PTHR34093">
    <property type="entry name" value="CHLORIDE CHANNEL CLIC-LIKE PROTEIN 1"/>
    <property type="match status" value="1"/>
</dbReference>
<keyword evidence="7" id="KW-0175">Coiled coil</keyword>
<proteinExistence type="inferred from homology"/>
<name>A0A8W8K3R4_MAGGI</name>
<evidence type="ECO:0000256" key="7">
    <source>
        <dbReference type="SAM" id="Coils"/>
    </source>
</evidence>
<feature type="signal peptide" evidence="10">
    <location>
        <begin position="1"/>
        <end position="21"/>
    </location>
</feature>
<protein>
    <recommendedName>
        <fullName evidence="3">Chloride channel CLIC-like protein 1</fullName>
    </recommendedName>
</protein>
<dbReference type="Pfam" id="PF05934">
    <property type="entry name" value="MCLC"/>
    <property type="match status" value="1"/>
</dbReference>
<dbReference type="GO" id="GO:0005783">
    <property type="term" value="C:endoplasmic reticulum"/>
    <property type="evidence" value="ECO:0007669"/>
    <property type="project" value="TreeGrafter"/>
</dbReference>
<feature type="transmembrane region" description="Helical" evidence="9">
    <location>
        <begin position="222"/>
        <end position="239"/>
    </location>
</feature>
<keyword evidence="4 9" id="KW-0812">Transmembrane</keyword>
<keyword evidence="5 9" id="KW-1133">Transmembrane helix</keyword>
<evidence type="ECO:0000256" key="4">
    <source>
        <dbReference type="ARBA" id="ARBA00022692"/>
    </source>
</evidence>
<dbReference type="EnsemblMetazoa" id="G2230.2">
    <property type="protein sequence ID" value="G2230.2:cds"/>
    <property type="gene ID" value="G2230"/>
</dbReference>
<keyword evidence="10" id="KW-0732">Signal</keyword>
<dbReference type="GO" id="GO:0016020">
    <property type="term" value="C:membrane"/>
    <property type="evidence" value="ECO:0007669"/>
    <property type="project" value="UniProtKB-SubCell"/>
</dbReference>
<dbReference type="PANTHER" id="PTHR34093:SF1">
    <property type="entry name" value="CHLORIDE CHANNEL CLIC-LIKE PROTEIN 1"/>
    <property type="match status" value="1"/>
</dbReference>
<feature type="compositionally biased region" description="Low complexity" evidence="8">
    <location>
        <begin position="511"/>
        <end position="526"/>
    </location>
</feature>
<feature type="compositionally biased region" description="Polar residues" evidence="8">
    <location>
        <begin position="460"/>
        <end position="471"/>
    </location>
</feature>
<evidence type="ECO:0000256" key="6">
    <source>
        <dbReference type="ARBA" id="ARBA00023136"/>
    </source>
</evidence>
<dbReference type="GO" id="GO:0005254">
    <property type="term" value="F:chloride channel activity"/>
    <property type="evidence" value="ECO:0007669"/>
    <property type="project" value="TreeGrafter"/>
</dbReference>
<reference evidence="11" key="1">
    <citation type="submission" date="2022-08" db="UniProtKB">
        <authorList>
            <consortium name="EnsemblMetazoa"/>
        </authorList>
    </citation>
    <scope>IDENTIFICATION</scope>
    <source>
        <strain evidence="11">05x7-T-G4-1.051#20</strain>
    </source>
</reference>
<comment type="subcellular location">
    <subcellularLocation>
        <location evidence="1">Membrane</location>
        <topology evidence="1">Multi-pass membrane protein</topology>
    </subcellularLocation>
</comment>
<feature type="transmembrane region" description="Helical" evidence="9">
    <location>
        <begin position="193"/>
        <end position="210"/>
    </location>
</feature>
<evidence type="ECO:0000313" key="11">
    <source>
        <dbReference type="EnsemblMetazoa" id="G2230.1:cds"/>
    </source>
</evidence>
<feature type="compositionally biased region" description="Polar residues" evidence="8">
    <location>
        <begin position="532"/>
        <end position="564"/>
    </location>
</feature>
<evidence type="ECO:0000256" key="9">
    <source>
        <dbReference type="SAM" id="Phobius"/>
    </source>
</evidence>
<evidence type="ECO:0000256" key="10">
    <source>
        <dbReference type="SAM" id="SignalP"/>
    </source>
</evidence>
<sequence length="564" mass="63774">MGSMRVWVFILLLWCAVCVLMEEDVFIDPHDMVNPRRKILKEEGETPEEEKTLKINPKLPDIQPSISEDNTLLPDIEDIKKPADVKQDTPKECPNTDIGKHLLRSYVKSLLGHFELKRPFSGSQEYNMLLQLSVHDFEMLQKFVSEESKDLHTLHESAAILTDMIRSVSRSHLGTMGKISIWFEDKYGASIDAALKMVAVLLMASVFATLEMKLQMSWRQRFMKLIVLSFIVSIPMTWFELYKAEQIKQETVAMKDAPAECIKNNDSISENWLNAGFQFITSMVTLKEDKCQKYYEHVMIDPFLKVPPTKAVGVTFVRFFLSPLKDVGASLSSFIRELLIDLPLTLYPVAMAMVTVFLFLILFMTFGYSLRLPFFLSIEPSPYHAVIGGSSNQQAIEDNTKRLMEQMQTMQNALESRETQFTARMNDFERLQKTAIEYSAAINVPDAPMPTIPKEPAVSRQRTTTPISQESGDLVPLTVKPHDTKSPIPCSEAELESSTEDSERTINLPHGGQSPSRGRSSRLPLSKKNKTGEQLPTQISSAIDSSHTHVISPETVLSQETSSR</sequence>